<sequence length="91" mass="10467">MMSELKTTFPQAGKATEPNPADSSDQRQREDQKILKGIIIGTIEYAENRSNVHGPIKTGFVNMLKELQKIEKIDYRQYRQEAIKALKEEET</sequence>
<dbReference type="Proteomes" id="UP000215335">
    <property type="component" value="Unassembled WGS sequence"/>
</dbReference>
<organism evidence="2 3">
    <name type="scientific">Trichomalopsis sarcophagae</name>
    <dbReference type="NCBI Taxonomy" id="543379"/>
    <lineage>
        <taxon>Eukaryota</taxon>
        <taxon>Metazoa</taxon>
        <taxon>Ecdysozoa</taxon>
        <taxon>Arthropoda</taxon>
        <taxon>Hexapoda</taxon>
        <taxon>Insecta</taxon>
        <taxon>Pterygota</taxon>
        <taxon>Neoptera</taxon>
        <taxon>Endopterygota</taxon>
        <taxon>Hymenoptera</taxon>
        <taxon>Apocrita</taxon>
        <taxon>Proctotrupomorpha</taxon>
        <taxon>Chalcidoidea</taxon>
        <taxon>Pteromalidae</taxon>
        <taxon>Pteromalinae</taxon>
        <taxon>Trichomalopsis</taxon>
    </lineage>
</organism>
<evidence type="ECO:0000313" key="2">
    <source>
        <dbReference type="EMBL" id="OXU20732.1"/>
    </source>
</evidence>
<dbReference type="EMBL" id="NNAY01002708">
    <property type="protein sequence ID" value="OXU20732.1"/>
    <property type="molecule type" value="Genomic_DNA"/>
</dbReference>
<feature type="compositionally biased region" description="Polar residues" evidence="1">
    <location>
        <begin position="1"/>
        <end position="10"/>
    </location>
</feature>
<comment type="caution">
    <text evidence="2">The sequence shown here is derived from an EMBL/GenBank/DDBJ whole genome shotgun (WGS) entry which is preliminary data.</text>
</comment>
<evidence type="ECO:0000256" key="1">
    <source>
        <dbReference type="SAM" id="MobiDB-lite"/>
    </source>
</evidence>
<evidence type="ECO:0000313" key="3">
    <source>
        <dbReference type="Proteomes" id="UP000215335"/>
    </source>
</evidence>
<proteinExistence type="predicted"/>
<feature type="region of interest" description="Disordered" evidence="1">
    <location>
        <begin position="1"/>
        <end position="31"/>
    </location>
</feature>
<dbReference type="AlphaFoldDB" id="A0A232EQX0"/>
<accession>A0A232EQX0</accession>
<reference evidence="2 3" key="1">
    <citation type="journal article" date="2017" name="Curr. Biol.">
        <title>The Evolution of Venom by Co-option of Single-Copy Genes.</title>
        <authorList>
            <person name="Martinson E.O."/>
            <person name="Mrinalini"/>
            <person name="Kelkar Y.D."/>
            <person name="Chang C.H."/>
            <person name="Werren J.H."/>
        </authorList>
    </citation>
    <scope>NUCLEOTIDE SEQUENCE [LARGE SCALE GENOMIC DNA]</scope>
    <source>
        <strain evidence="2 3">Alberta</strain>
        <tissue evidence="2">Whole body</tissue>
    </source>
</reference>
<name>A0A232EQX0_9HYME</name>
<protein>
    <submittedName>
        <fullName evidence="2">Uncharacterized protein</fullName>
    </submittedName>
</protein>
<gene>
    <name evidence="2" type="ORF">TSAR_013334</name>
</gene>
<keyword evidence="3" id="KW-1185">Reference proteome</keyword>